<proteinExistence type="predicted"/>
<dbReference type="AlphaFoldDB" id="A0AA38RGF5"/>
<sequence length="171" mass="19589">MPRSRRYSDTYDSRRPRFVEDAPASRSSRRYDDDGYYYDDKYARSKSVSRYGDDRRRPRYDDDYYSRSGSSSSRRGRSNSEARWDDRDKEKLNQAVKAGLTAGAVEAWRQRKSRGDWIGERGARVATAAIGAAAVDALVDKDPTRKKKRHVGEAMIGGLVIDRLLNGPKRK</sequence>
<name>A0AA38RGF5_9PEZI</name>
<organism evidence="2 3">
    <name type="scientific">Pleurostoma richardsiae</name>
    <dbReference type="NCBI Taxonomy" id="41990"/>
    <lineage>
        <taxon>Eukaryota</taxon>
        <taxon>Fungi</taxon>
        <taxon>Dikarya</taxon>
        <taxon>Ascomycota</taxon>
        <taxon>Pezizomycotina</taxon>
        <taxon>Sordariomycetes</taxon>
        <taxon>Sordariomycetidae</taxon>
        <taxon>Calosphaeriales</taxon>
        <taxon>Pleurostomataceae</taxon>
        <taxon>Pleurostoma</taxon>
    </lineage>
</organism>
<keyword evidence="3" id="KW-1185">Reference proteome</keyword>
<feature type="compositionally biased region" description="Basic and acidic residues" evidence="1">
    <location>
        <begin position="1"/>
        <end position="20"/>
    </location>
</feature>
<feature type="compositionally biased region" description="Basic and acidic residues" evidence="1">
    <location>
        <begin position="78"/>
        <end position="90"/>
    </location>
</feature>
<feature type="region of interest" description="Disordered" evidence="1">
    <location>
        <begin position="1"/>
        <end position="90"/>
    </location>
</feature>
<evidence type="ECO:0000313" key="2">
    <source>
        <dbReference type="EMBL" id="KAJ9149321.1"/>
    </source>
</evidence>
<reference evidence="2" key="1">
    <citation type="submission" date="2022-07" db="EMBL/GenBank/DDBJ databases">
        <title>Fungi with potential for degradation of polypropylene.</title>
        <authorList>
            <person name="Gostincar C."/>
        </authorList>
    </citation>
    <scope>NUCLEOTIDE SEQUENCE</scope>
    <source>
        <strain evidence="2">EXF-13308</strain>
    </source>
</reference>
<dbReference type="EMBL" id="JANBVO010000010">
    <property type="protein sequence ID" value="KAJ9149321.1"/>
    <property type="molecule type" value="Genomic_DNA"/>
</dbReference>
<accession>A0AA38RGF5</accession>
<feature type="compositionally biased region" description="Basic and acidic residues" evidence="1">
    <location>
        <begin position="29"/>
        <end position="43"/>
    </location>
</feature>
<comment type="caution">
    <text evidence="2">The sequence shown here is derived from an EMBL/GenBank/DDBJ whole genome shotgun (WGS) entry which is preliminary data.</text>
</comment>
<gene>
    <name evidence="2" type="ORF">NKR23_g4207</name>
</gene>
<evidence type="ECO:0000313" key="3">
    <source>
        <dbReference type="Proteomes" id="UP001174694"/>
    </source>
</evidence>
<dbReference type="Proteomes" id="UP001174694">
    <property type="component" value="Unassembled WGS sequence"/>
</dbReference>
<protein>
    <submittedName>
        <fullName evidence="2">Uncharacterized protein</fullName>
    </submittedName>
</protein>
<evidence type="ECO:0000256" key="1">
    <source>
        <dbReference type="SAM" id="MobiDB-lite"/>
    </source>
</evidence>
<feature type="compositionally biased region" description="Basic and acidic residues" evidence="1">
    <location>
        <begin position="51"/>
        <end position="65"/>
    </location>
</feature>